<evidence type="ECO:0000313" key="6">
    <source>
        <dbReference type="Proteomes" id="UP000485058"/>
    </source>
</evidence>
<accession>A0A699YSJ0</accession>
<dbReference type="Gene3D" id="1.10.1300.10">
    <property type="entry name" value="3'5'-cyclic nucleotide phosphodiesterase, catalytic domain"/>
    <property type="match status" value="1"/>
</dbReference>
<dbReference type="GO" id="GO:0004114">
    <property type="term" value="F:3',5'-cyclic-nucleotide phosphodiesterase activity"/>
    <property type="evidence" value="ECO:0007669"/>
    <property type="project" value="InterPro"/>
</dbReference>
<comment type="caution">
    <text evidence="5">The sequence shown here is derived from an EMBL/GenBank/DDBJ whole genome shotgun (WGS) entry which is preliminary data.</text>
</comment>
<dbReference type="GO" id="GO:0046872">
    <property type="term" value="F:metal ion binding"/>
    <property type="evidence" value="ECO:0007669"/>
    <property type="project" value="UniProtKB-KW"/>
</dbReference>
<feature type="compositionally biased region" description="Low complexity" evidence="3">
    <location>
        <begin position="89"/>
        <end position="104"/>
    </location>
</feature>
<dbReference type="PROSITE" id="PS51845">
    <property type="entry name" value="PDEASE_I_2"/>
    <property type="match status" value="1"/>
</dbReference>
<evidence type="ECO:0000259" key="4">
    <source>
        <dbReference type="PROSITE" id="PS51845"/>
    </source>
</evidence>
<feature type="domain" description="PDEase" evidence="4">
    <location>
        <begin position="1"/>
        <end position="158"/>
    </location>
</feature>
<feature type="compositionally biased region" description="Polar residues" evidence="3">
    <location>
        <begin position="105"/>
        <end position="114"/>
    </location>
</feature>
<evidence type="ECO:0000313" key="5">
    <source>
        <dbReference type="EMBL" id="GFH09279.1"/>
    </source>
</evidence>
<protein>
    <submittedName>
        <fullName evidence="5">Phosphodiesterase</fullName>
    </submittedName>
</protein>
<feature type="non-terminal residue" evidence="5">
    <location>
        <position position="1"/>
    </location>
</feature>
<dbReference type="EMBL" id="BLLF01000221">
    <property type="protein sequence ID" value="GFH09279.1"/>
    <property type="molecule type" value="Genomic_DNA"/>
</dbReference>
<keyword evidence="6" id="KW-1185">Reference proteome</keyword>
<keyword evidence="1" id="KW-0479">Metal-binding</keyword>
<reference evidence="5 6" key="1">
    <citation type="submission" date="2020-02" db="EMBL/GenBank/DDBJ databases">
        <title>Draft genome sequence of Haematococcus lacustris strain NIES-144.</title>
        <authorList>
            <person name="Morimoto D."/>
            <person name="Nakagawa S."/>
            <person name="Yoshida T."/>
            <person name="Sawayama S."/>
        </authorList>
    </citation>
    <scope>NUCLEOTIDE SEQUENCE [LARGE SCALE GENOMIC DNA]</scope>
    <source>
        <strain evidence="5 6">NIES-144</strain>
    </source>
</reference>
<keyword evidence="2" id="KW-0378">Hydrolase</keyword>
<evidence type="ECO:0000256" key="1">
    <source>
        <dbReference type="ARBA" id="ARBA00022723"/>
    </source>
</evidence>
<dbReference type="SUPFAM" id="SSF109604">
    <property type="entry name" value="HD-domain/PDEase-like"/>
    <property type="match status" value="1"/>
</dbReference>
<dbReference type="PANTHER" id="PTHR11347">
    <property type="entry name" value="CYCLIC NUCLEOTIDE PHOSPHODIESTERASE"/>
    <property type="match status" value="1"/>
</dbReference>
<dbReference type="InterPro" id="IPR002073">
    <property type="entry name" value="PDEase_catalytic_dom"/>
</dbReference>
<organism evidence="5 6">
    <name type="scientific">Haematococcus lacustris</name>
    <name type="common">Green alga</name>
    <name type="synonym">Haematococcus pluvialis</name>
    <dbReference type="NCBI Taxonomy" id="44745"/>
    <lineage>
        <taxon>Eukaryota</taxon>
        <taxon>Viridiplantae</taxon>
        <taxon>Chlorophyta</taxon>
        <taxon>core chlorophytes</taxon>
        <taxon>Chlorophyceae</taxon>
        <taxon>CS clade</taxon>
        <taxon>Chlamydomonadales</taxon>
        <taxon>Haematococcaceae</taxon>
        <taxon>Haematococcus</taxon>
    </lineage>
</organism>
<name>A0A699YSJ0_HAELA</name>
<evidence type="ECO:0000256" key="3">
    <source>
        <dbReference type="SAM" id="MobiDB-lite"/>
    </source>
</evidence>
<gene>
    <name evidence="5" type="ORF">HaLaN_04388</name>
</gene>
<dbReference type="GO" id="GO:0007165">
    <property type="term" value="P:signal transduction"/>
    <property type="evidence" value="ECO:0007669"/>
    <property type="project" value="InterPro"/>
</dbReference>
<feature type="region of interest" description="Disordered" evidence="3">
    <location>
        <begin position="67"/>
        <end position="158"/>
    </location>
</feature>
<dbReference type="Proteomes" id="UP000485058">
    <property type="component" value="Unassembled WGS sequence"/>
</dbReference>
<dbReference type="InterPro" id="IPR036971">
    <property type="entry name" value="PDEase_catalytic_dom_sf"/>
</dbReference>
<evidence type="ECO:0000256" key="2">
    <source>
        <dbReference type="ARBA" id="ARBA00022801"/>
    </source>
</evidence>
<proteinExistence type="predicted"/>
<feature type="compositionally biased region" description="Polar residues" evidence="3">
    <location>
        <begin position="67"/>
        <end position="87"/>
    </location>
</feature>
<sequence length="158" mass="16552">YNDRAPLENHHLAAAFTLLRCEDLNFLSHLTKPDYMQLRKMIIDLVLATDMKSHFNLVGQFNTMRRQQGAATRAASVSNGHPSSQGPCSPALASQASMPSPAASIRSQPTNIITGQAWGSAPQQGGGAAAGSPAKPGFSGLGHGPRGPRGKGEAPQVI</sequence>
<dbReference type="AlphaFoldDB" id="A0A699YSJ0"/>
<dbReference type="Pfam" id="PF00233">
    <property type="entry name" value="PDEase_I"/>
    <property type="match status" value="1"/>
</dbReference>